<gene>
    <name evidence="2" type="ORF">FDO65_08210</name>
</gene>
<organism evidence="2 3">
    <name type="scientific">Nakamurella flava</name>
    <dbReference type="NCBI Taxonomy" id="2576308"/>
    <lineage>
        <taxon>Bacteria</taxon>
        <taxon>Bacillati</taxon>
        <taxon>Actinomycetota</taxon>
        <taxon>Actinomycetes</taxon>
        <taxon>Nakamurellales</taxon>
        <taxon>Nakamurellaceae</taxon>
        <taxon>Nakamurella</taxon>
    </lineage>
</organism>
<feature type="domain" description="PH" evidence="1">
    <location>
        <begin position="35"/>
        <end position="158"/>
    </location>
</feature>
<evidence type="ECO:0000313" key="2">
    <source>
        <dbReference type="EMBL" id="TKV61541.1"/>
    </source>
</evidence>
<proteinExistence type="predicted"/>
<accession>A0A4U6QMA8</accession>
<dbReference type="EMBL" id="SZZH01000001">
    <property type="protein sequence ID" value="TKV61541.1"/>
    <property type="molecule type" value="Genomic_DNA"/>
</dbReference>
<evidence type="ECO:0000313" key="3">
    <source>
        <dbReference type="Proteomes" id="UP000306985"/>
    </source>
</evidence>
<name>A0A4U6QMA8_9ACTN</name>
<dbReference type="Pfam" id="PF25362">
    <property type="entry name" value="bPH_11"/>
    <property type="match status" value="1"/>
</dbReference>
<sequence>MERLLLTLAMVVFVALAFWGLYRGWQHRAQRQADIPALPAVPAETGDEMTPPLAGVYVSTTRSGSWQDRIVAQGLGVRDRALVRATPAGVLIDRENSEPLFLPRSALRAIGTAPGIAGKVMGQAGGVLLLTWDLDGTALDSGVRADDPDEQQTWLQAARTLLPTTPQHTKTEGEQA</sequence>
<comment type="caution">
    <text evidence="2">The sequence shown here is derived from an EMBL/GenBank/DDBJ whole genome shotgun (WGS) entry which is preliminary data.</text>
</comment>
<dbReference type="RefSeq" id="WP_137448846.1">
    <property type="nucleotide sequence ID" value="NZ_SZZH01000001.1"/>
</dbReference>
<evidence type="ECO:0000259" key="1">
    <source>
        <dbReference type="Pfam" id="PF25362"/>
    </source>
</evidence>
<protein>
    <submittedName>
        <fullName evidence="2">Transporter</fullName>
    </submittedName>
</protein>
<dbReference type="InterPro" id="IPR057446">
    <property type="entry name" value="PH_bac"/>
</dbReference>
<dbReference type="OrthoDB" id="3826692at2"/>
<dbReference type="AlphaFoldDB" id="A0A4U6QMA8"/>
<dbReference type="Proteomes" id="UP000306985">
    <property type="component" value="Unassembled WGS sequence"/>
</dbReference>
<keyword evidence="3" id="KW-1185">Reference proteome</keyword>
<reference evidence="2 3" key="1">
    <citation type="submission" date="2019-05" db="EMBL/GenBank/DDBJ databases">
        <title>Nakamurella sp. N5BH11, whole genome shotgun sequence.</title>
        <authorList>
            <person name="Tuo L."/>
        </authorList>
    </citation>
    <scope>NUCLEOTIDE SEQUENCE [LARGE SCALE GENOMIC DNA]</scope>
    <source>
        <strain evidence="2 3">N5BH11</strain>
    </source>
</reference>